<protein>
    <submittedName>
        <fullName evidence="2">Uncharacterized protein</fullName>
    </submittedName>
</protein>
<keyword evidence="1" id="KW-0812">Transmembrane</keyword>
<dbReference type="AlphaFoldDB" id="A0A1G1VFN5"/>
<evidence type="ECO:0000256" key="1">
    <source>
        <dbReference type="SAM" id="Phobius"/>
    </source>
</evidence>
<sequence length="229" mass="25246">MKNININLPRKYKPLLFPLGVIVVILASTFTVGMTAFDKLQEVRSKINNFEQSNRNLEEKRDYLATLSQDELSKQSEVATSAIPAEESTMLLLASLKSLANSSNVSVSDFNLAPGDRKASSARPIKIGVSISGSLTSTLSFIDSLKSSYPLMRISKLGFTVSQNNVRSDFSIDSYWSPLPTTISSTDTPLQNLRSSDQQLLTRLGELKKPASLTYTVLQPQGRENPFSY</sequence>
<evidence type="ECO:0000313" key="2">
    <source>
        <dbReference type="EMBL" id="OGY14022.1"/>
    </source>
</evidence>
<dbReference type="Gene3D" id="3.30.70.60">
    <property type="match status" value="1"/>
</dbReference>
<gene>
    <name evidence="2" type="ORF">A3A77_03435</name>
</gene>
<dbReference type="Proteomes" id="UP000178659">
    <property type="component" value="Unassembled WGS sequence"/>
</dbReference>
<evidence type="ECO:0000313" key="3">
    <source>
        <dbReference type="Proteomes" id="UP000178659"/>
    </source>
</evidence>
<accession>A0A1G1VFN5</accession>
<feature type="transmembrane region" description="Helical" evidence="1">
    <location>
        <begin position="15"/>
        <end position="37"/>
    </location>
</feature>
<dbReference type="InterPro" id="IPR014717">
    <property type="entry name" value="Transl_elong_EF1B/ribsomal_bS6"/>
</dbReference>
<comment type="caution">
    <text evidence="2">The sequence shown here is derived from an EMBL/GenBank/DDBJ whole genome shotgun (WGS) entry which is preliminary data.</text>
</comment>
<organism evidence="2 3">
    <name type="scientific">Candidatus Blackburnbacteria bacterium RIFCSPLOWO2_01_FULL_40_20</name>
    <dbReference type="NCBI Taxonomy" id="1797519"/>
    <lineage>
        <taxon>Bacteria</taxon>
        <taxon>Candidatus Blackburniibacteriota</taxon>
    </lineage>
</organism>
<proteinExistence type="predicted"/>
<dbReference type="EMBL" id="MHCC01000004">
    <property type="protein sequence ID" value="OGY14022.1"/>
    <property type="molecule type" value="Genomic_DNA"/>
</dbReference>
<name>A0A1G1VFN5_9BACT</name>
<keyword evidence="1" id="KW-0472">Membrane</keyword>
<reference evidence="2 3" key="1">
    <citation type="journal article" date="2016" name="Nat. Commun.">
        <title>Thousands of microbial genomes shed light on interconnected biogeochemical processes in an aquifer system.</title>
        <authorList>
            <person name="Anantharaman K."/>
            <person name="Brown C.T."/>
            <person name="Hug L.A."/>
            <person name="Sharon I."/>
            <person name="Castelle C.J."/>
            <person name="Probst A.J."/>
            <person name="Thomas B.C."/>
            <person name="Singh A."/>
            <person name="Wilkins M.J."/>
            <person name="Karaoz U."/>
            <person name="Brodie E.L."/>
            <person name="Williams K.H."/>
            <person name="Hubbard S.S."/>
            <person name="Banfield J.F."/>
        </authorList>
    </citation>
    <scope>NUCLEOTIDE SEQUENCE [LARGE SCALE GENOMIC DNA]</scope>
</reference>
<keyword evidence="1" id="KW-1133">Transmembrane helix</keyword>